<protein>
    <recommendedName>
        <fullName evidence="1">Methyltransferase type 11 domain-containing protein</fullName>
    </recommendedName>
</protein>
<feature type="domain" description="Methyltransferase type 11" evidence="1">
    <location>
        <begin position="136"/>
        <end position="234"/>
    </location>
</feature>
<organism evidence="3">
    <name type="scientific">Auxenochlorella protothecoides</name>
    <name type="common">Green microalga</name>
    <name type="synonym">Chlorella protothecoides</name>
    <dbReference type="NCBI Taxonomy" id="3075"/>
    <lineage>
        <taxon>Eukaryota</taxon>
        <taxon>Viridiplantae</taxon>
        <taxon>Chlorophyta</taxon>
        <taxon>core chlorophytes</taxon>
        <taxon>Trebouxiophyceae</taxon>
        <taxon>Chlorellales</taxon>
        <taxon>Chlorellaceae</taxon>
        <taxon>Auxenochlorella</taxon>
    </lineage>
</organism>
<dbReference type="InterPro" id="IPR029063">
    <property type="entry name" value="SAM-dependent_MTases_sf"/>
</dbReference>
<dbReference type="Pfam" id="PF08241">
    <property type="entry name" value="Methyltransf_11"/>
    <property type="match status" value="1"/>
</dbReference>
<sequence length="301" mass="32241">MYMSITSSLLHGAASRCTNECLIDVPHRCKDAVLCTRSSRMSGARVLACQAFPTHPAQGPQRPAGHDHRMATRRTLLATTLGAGLLPTISMRSRAGALYDEYAEEYDGLESGRAAQLLGLAGLRGRLASMARGDALEIGAGTGLNLPWLLARPLTSYTALDLSGAMLAGARARLARAPPPPFPVRFVAGDAARLPFPAHSFDCVLSSYALCAMDRPDAALSEALRVLRPGGQLLLLEHARSELWPLSWYQDRTARAVAALSKGCRWDREVGSLVRAAGGEVRALERHLLGTVVLLDAEPRA</sequence>
<evidence type="ECO:0000313" key="2">
    <source>
        <dbReference type="EMBL" id="JAT70660.1"/>
    </source>
</evidence>
<accession>A0A1D2A315</accession>
<dbReference type="InterPro" id="IPR013216">
    <property type="entry name" value="Methyltransf_11"/>
</dbReference>
<gene>
    <name evidence="3" type="ORF">g.53402</name>
    <name evidence="2" type="ORF">g.53406</name>
</gene>
<reference evidence="3" key="1">
    <citation type="submission" date="2015-08" db="EMBL/GenBank/DDBJ databases">
        <authorList>
            <person name="Babu N.S."/>
            <person name="Beckwith C.J."/>
            <person name="Beseler K.G."/>
            <person name="Brison A."/>
            <person name="Carone J.V."/>
            <person name="Caskin T.P."/>
            <person name="Diamond M."/>
            <person name="Durham M.E."/>
            <person name="Foxe J.M."/>
            <person name="Go M."/>
            <person name="Henderson B.A."/>
            <person name="Jones I.B."/>
            <person name="McGettigan J.A."/>
            <person name="Micheletti S.J."/>
            <person name="Nasrallah M.E."/>
            <person name="Ortiz D."/>
            <person name="Piller C.R."/>
            <person name="Privatt S.R."/>
            <person name="Schneider S.L."/>
            <person name="Sharp S."/>
            <person name="Smith T.C."/>
            <person name="Stanton J.D."/>
            <person name="Ullery H.E."/>
            <person name="Wilson R.J."/>
            <person name="Serrano M.G."/>
            <person name="Buck G."/>
            <person name="Lee V."/>
            <person name="Wang Y."/>
            <person name="Carvalho R."/>
            <person name="Voegtly L."/>
            <person name="Shi R."/>
            <person name="Duckworth R."/>
            <person name="Johnson A."/>
            <person name="Loviza R."/>
            <person name="Walstead R."/>
            <person name="Shah Z."/>
            <person name="Kiflezghi M."/>
            <person name="Wade K."/>
            <person name="Ball S.L."/>
            <person name="Bradley K.W."/>
            <person name="Asai D.J."/>
            <person name="Bowman C.A."/>
            <person name="Russell D.A."/>
            <person name="Pope W.H."/>
            <person name="Jacobs-Sera D."/>
            <person name="Hendrix R.W."/>
            <person name="Hatfull G.F."/>
        </authorList>
    </citation>
    <scope>NUCLEOTIDE SEQUENCE</scope>
</reference>
<dbReference type="EMBL" id="GDKF01005247">
    <property type="protein sequence ID" value="JAT73375.1"/>
    <property type="molecule type" value="Transcribed_RNA"/>
</dbReference>
<dbReference type="PANTHER" id="PTHR42912">
    <property type="entry name" value="METHYLTRANSFERASE"/>
    <property type="match status" value="1"/>
</dbReference>
<proteinExistence type="predicted"/>
<dbReference type="Gene3D" id="3.40.50.150">
    <property type="entry name" value="Vaccinia Virus protein VP39"/>
    <property type="match status" value="1"/>
</dbReference>
<dbReference type="PANTHER" id="PTHR42912:SF96">
    <property type="entry name" value="METHYLTRANSFERASE DOMAIN-CONTAINING PROTEIN"/>
    <property type="match status" value="1"/>
</dbReference>
<dbReference type="AlphaFoldDB" id="A0A1D2A315"/>
<dbReference type="SUPFAM" id="SSF53335">
    <property type="entry name" value="S-adenosyl-L-methionine-dependent methyltransferases"/>
    <property type="match status" value="1"/>
</dbReference>
<dbReference type="EMBL" id="GDKF01007962">
    <property type="protein sequence ID" value="JAT70660.1"/>
    <property type="molecule type" value="Transcribed_RNA"/>
</dbReference>
<name>A0A1D2A315_AUXPR</name>
<dbReference type="GO" id="GO:0008757">
    <property type="term" value="F:S-adenosylmethionine-dependent methyltransferase activity"/>
    <property type="evidence" value="ECO:0007669"/>
    <property type="project" value="InterPro"/>
</dbReference>
<dbReference type="InterPro" id="IPR050508">
    <property type="entry name" value="Methyltransf_Superfamily"/>
</dbReference>
<dbReference type="CDD" id="cd02440">
    <property type="entry name" value="AdoMet_MTases"/>
    <property type="match status" value="1"/>
</dbReference>
<evidence type="ECO:0000313" key="3">
    <source>
        <dbReference type="EMBL" id="JAT73375.1"/>
    </source>
</evidence>
<evidence type="ECO:0000259" key="1">
    <source>
        <dbReference type="Pfam" id="PF08241"/>
    </source>
</evidence>